<dbReference type="AlphaFoldDB" id="A0A0E9W8I0"/>
<dbReference type="EMBL" id="GBXM01022712">
    <property type="protein sequence ID" value="JAH85865.1"/>
    <property type="molecule type" value="Transcribed_RNA"/>
</dbReference>
<proteinExistence type="predicted"/>
<keyword evidence="1" id="KW-0812">Transmembrane</keyword>
<organism evidence="2">
    <name type="scientific">Anguilla anguilla</name>
    <name type="common">European freshwater eel</name>
    <name type="synonym">Muraena anguilla</name>
    <dbReference type="NCBI Taxonomy" id="7936"/>
    <lineage>
        <taxon>Eukaryota</taxon>
        <taxon>Metazoa</taxon>
        <taxon>Chordata</taxon>
        <taxon>Craniata</taxon>
        <taxon>Vertebrata</taxon>
        <taxon>Euteleostomi</taxon>
        <taxon>Actinopterygii</taxon>
        <taxon>Neopterygii</taxon>
        <taxon>Teleostei</taxon>
        <taxon>Anguilliformes</taxon>
        <taxon>Anguillidae</taxon>
        <taxon>Anguilla</taxon>
    </lineage>
</organism>
<evidence type="ECO:0000256" key="1">
    <source>
        <dbReference type="SAM" id="Phobius"/>
    </source>
</evidence>
<reference evidence="2" key="1">
    <citation type="submission" date="2014-11" db="EMBL/GenBank/DDBJ databases">
        <authorList>
            <person name="Amaro Gonzalez C."/>
        </authorList>
    </citation>
    <scope>NUCLEOTIDE SEQUENCE</scope>
</reference>
<sequence>MPVVFLLLPPKSMVYEMNESGSAYIWWIFLIFTLQQSLMHLQLIS</sequence>
<feature type="transmembrane region" description="Helical" evidence="1">
    <location>
        <begin position="24"/>
        <end position="44"/>
    </location>
</feature>
<keyword evidence="1" id="KW-0472">Membrane</keyword>
<protein>
    <submittedName>
        <fullName evidence="2">Uncharacterized protein</fullName>
    </submittedName>
</protein>
<accession>A0A0E9W8I0</accession>
<name>A0A0E9W8I0_ANGAN</name>
<reference evidence="2" key="2">
    <citation type="journal article" date="2015" name="Fish Shellfish Immunol.">
        <title>Early steps in the European eel (Anguilla anguilla)-Vibrio vulnificus interaction in the gills: Role of the RtxA13 toxin.</title>
        <authorList>
            <person name="Callol A."/>
            <person name="Pajuelo D."/>
            <person name="Ebbesson L."/>
            <person name="Teles M."/>
            <person name="MacKenzie S."/>
            <person name="Amaro C."/>
        </authorList>
    </citation>
    <scope>NUCLEOTIDE SEQUENCE</scope>
</reference>
<evidence type="ECO:0000313" key="2">
    <source>
        <dbReference type="EMBL" id="JAH85865.1"/>
    </source>
</evidence>
<keyword evidence="1" id="KW-1133">Transmembrane helix</keyword>